<evidence type="ECO:0008006" key="3">
    <source>
        <dbReference type="Google" id="ProtNLM"/>
    </source>
</evidence>
<dbReference type="RefSeq" id="WP_159546991.1">
    <property type="nucleotide sequence ID" value="NZ_CP047156.1"/>
</dbReference>
<dbReference type="EMBL" id="CP047156">
    <property type="protein sequence ID" value="QHC01867.1"/>
    <property type="molecule type" value="Genomic_DNA"/>
</dbReference>
<dbReference type="InParanoid" id="A0A7L4YTL5"/>
<proteinExistence type="predicted"/>
<keyword evidence="2" id="KW-1185">Reference proteome</keyword>
<protein>
    <recommendedName>
        <fullName evidence="3">DivIVA domain-containing protein</fullName>
    </recommendedName>
</protein>
<dbReference type="Proteomes" id="UP000463857">
    <property type="component" value="Chromosome"/>
</dbReference>
<sequence length="178" mass="19732">MREARPEFDRPKMGRKGYSATEVDSFVDKVLFRLNDDRSHDGLSAGEVGIMFFTEERGASAYDSHQVDEWLVSMKERVAEVEAHLHENDLPEQREGSIVDMPAAPHFADRFPRVSRAVLGFSVPEVDGAMEQLRAQLAGPTPPTGQQILGLAFSEEPGGYRQAAVAQSLEMIAMARDI</sequence>
<dbReference type="AlphaFoldDB" id="A0A7L4YTL5"/>
<organism evidence="1 2">
    <name type="scientific">Epidermidibacterium keratini</name>
    <dbReference type="NCBI Taxonomy" id="1891644"/>
    <lineage>
        <taxon>Bacteria</taxon>
        <taxon>Bacillati</taxon>
        <taxon>Actinomycetota</taxon>
        <taxon>Actinomycetes</taxon>
        <taxon>Sporichthyales</taxon>
        <taxon>Sporichthyaceae</taxon>
        <taxon>Epidermidibacterium</taxon>
    </lineage>
</organism>
<dbReference type="OrthoDB" id="3480096at2"/>
<evidence type="ECO:0000313" key="1">
    <source>
        <dbReference type="EMBL" id="QHC01867.1"/>
    </source>
</evidence>
<reference evidence="1 2" key="1">
    <citation type="journal article" date="2018" name="Int. J. Syst. Evol. Microbiol.">
        <title>Epidermidibacterium keratini gen. nov., sp. nov., a member of the family Sporichthyaceae, isolated from keratin epidermis.</title>
        <authorList>
            <person name="Lee D.G."/>
            <person name="Trujillo M.E."/>
            <person name="Kang S."/>
            <person name="Nam J.J."/>
            <person name="Kim Y.J."/>
        </authorList>
    </citation>
    <scope>NUCLEOTIDE SEQUENCE [LARGE SCALE GENOMIC DNA]</scope>
    <source>
        <strain evidence="1 2">EPI-7</strain>
    </source>
</reference>
<evidence type="ECO:0000313" key="2">
    <source>
        <dbReference type="Proteomes" id="UP000463857"/>
    </source>
</evidence>
<accession>A0A7L4YTL5</accession>
<name>A0A7L4YTL5_9ACTN</name>
<gene>
    <name evidence="1" type="ORF">EK0264_17325</name>
</gene>
<dbReference type="KEGG" id="eke:EK0264_17325"/>